<accession>A0ABV1E2L2</accession>
<dbReference type="InterPro" id="IPR003583">
    <property type="entry name" value="Hlx-hairpin-Hlx_DNA-bd_motif"/>
</dbReference>
<dbReference type="CDD" id="cd10434">
    <property type="entry name" value="GIY-YIG_UvrC_Cho"/>
    <property type="match status" value="1"/>
</dbReference>
<protein>
    <recommendedName>
        <fullName evidence="7">UvrABC system protein C</fullName>
        <shortName evidence="7">Protein UvrC</shortName>
    </recommendedName>
    <alternativeName>
        <fullName evidence="7">Excinuclease ABC subunit C</fullName>
    </alternativeName>
</protein>
<dbReference type="Gene3D" id="4.10.860.10">
    <property type="entry name" value="UVR domain"/>
    <property type="match status" value="1"/>
</dbReference>
<dbReference type="InterPro" id="IPR036876">
    <property type="entry name" value="UVR_dom_sf"/>
</dbReference>
<evidence type="ECO:0000256" key="6">
    <source>
        <dbReference type="ARBA" id="ARBA00023236"/>
    </source>
</evidence>
<dbReference type="SUPFAM" id="SSF46600">
    <property type="entry name" value="C-terminal UvrC-binding domain of UvrB"/>
    <property type="match status" value="1"/>
</dbReference>
<dbReference type="InterPro" id="IPR001943">
    <property type="entry name" value="UVR_dom"/>
</dbReference>
<comment type="similarity">
    <text evidence="7">Belongs to the UvrC family.</text>
</comment>
<comment type="subunit">
    <text evidence="7">Interacts with UvrB in an incision complex.</text>
</comment>
<dbReference type="InterPro" id="IPR010994">
    <property type="entry name" value="RuvA_2-like"/>
</dbReference>
<evidence type="ECO:0000256" key="4">
    <source>
        <dbReference type="ARBA" id="ARBA00022881"/>
    </source>
</evidence>
<dbReference type="SMART" id="SM00465">
    <property type="entry name" value="GIYc"/>
    <property type="match status" value="1"/>
</dbReference>
<dbReference type="InterPro" id="IPR000305">
    <property type="entry name" value="GIY-YIG_endonuc"/>
</dbReference>
<keyword evidence="6 7" id="KW-0742">SOS response</keyword>
<dbReference type="PANTHER" id="PTHR30562:SF1">
    <property type="entry name" value="UVRABC SYSTEM PROTEIN C"/>
    <property type="match status" value="1"/>
</dbReference>
<dbReference type="Gene3D" id="1.10.150.20">
    <property type="entry name" value="5' to 3' exonuclease, C-terminal subdomain"/>
    <property type="match status" value="1"/>
</dbReference>
<dbReference type="Gene3D" id="3.30.420.340">
    <property type="entry name" value="UvrC, RNAse H endonuclease domain"/>
    <property type="match status" value="1"/>
</dbReference>
<dbReference type="SUPFAM" id="SSF47781">
    <property type="entry name" value="RuvA domain 2-like"/>
    <property type="match status" value="1"/>
</dbReference>
<evidence type="ECO:0000313" key="11">
    <source>
        <dbReference type="EMBL" id="MEQ2440278.1"/>
    </source>
</evidence>
<feature type="domain" description="GIY-YIG" evidence="9">
    <location>
        <begin position="17"/>
        <end position="96"/>
    </location>
</feature>
<dbReference type="Pfam" id="PF02151">
    <property type="entry name" value="UVR"/>
    <property type="match status" value="1"/>
</dbReference>
<dbReference type="Pfam" id="PF01541">
    <property type="entry name" value="GIY-YIG"/>
    <property type="match status" value="1"/>
</dbReference>
<dbReference type="InterPro" id="IPR038476">
    <property type="entry name" value="UvrC_RNase_H_dom_sf"/>
</dbReference>
<proteinExistence type="inferred from homology"/>
<gene>
    <name evidence="7 11" type="primary">uvrC</name>
    <name evidence="11" type="ORF">WMO26_05490</name>
</gene>
<keyword evidence="2 7" id="KW-0227">DNA damage</keyword>
<sequence>MEDTLLRLREKARRLPLEPGVYIMHDKQGKIIYIGKAKALKNRVSQYFGAGSGHTDKVRQMVSRVEDFEYIVTDSEFEALVLECSLIKQHSPKYNILLKDDKGYHYVKITQGPWPRITSEKQIVQDGANYLGPYVSSWTVKQAVGEANKIFKLPTCSRKFPQEFGKGRPCLNFYIDQCCAPCRGKLSEKEYGEFVSQAIDFLRGGSSFSVKSLTEQMERAAENLEFERAAKLRDKINAIKKITEKQKIVDSHIPEQDVIALATLGTQAAVEVFRFKGGRLFDREDFLLGEIDTAVAARKEFLERYYSIRETVPPVVTLDEPVEDAPLLEAWLSQKAGRRVHIHVPQRGEQKRLVEMCRSNASEKLAQQNGRTGKEAAALDELSRLLGLSEPPHYIESYDISNTAGSENVAGMVVFEDGRPLRSAYKKFKIKGFQGQDDYASMNEVLTRRFSHYEEEKDTGRGFGRLPDLILLDGGKGQVAAVAPVLRQFGLSIPLFGMVKDDKHRTRAIASLDGEIAISMTRSAYTLVSTIQEEVHRFAIGYHRQRRSKSALSSTLLSIPGVGPARAKALLSHFGSVGRIKQASEEELAAVKGVSAPAAKAIRLYFDTMEE</sequence>
<dbReference type="InterPro" id="IPR035901">
    <property type="entry name" value="GIY-YIG_endonuc_sf"/>
</dbReference>
<dbReference type="RefSeq" id="WP_349218736.1">
    <property type="nucleotide sequence ID" value="NZ_JBBMFD010000006.1"/>
</dbReference>
<dbReference type="HAMAP" id="MF_00203">
    <property type="entry name" value="UvrC"/>
    <property type="match status" value="1"/>
</dbReference>
<feature type="domain" description="UVR" evidence="8">
    <location>
        <begin position="207"/>
        <end position="242"/>
    </location>
</feature>
<feature type="domain" description="UvrC family homology region profile" evidence="10">
    <location>
        <begin position="258"/>
        <end position="486"/>
    </location>
</feature>
<name>A0ABV1E2L2_9FIRM</name>
<dbReference type="NCBIfam" id="NF001824">
    <property type="entry name" value="PRK00558.1-5"/>
    <property type="match status" value="1"/>
</dbReference>
<comment type="function">
    <text evidence="7">The UvrABC repair system catalyzes the recognition and processing of DNA lesions. UvrC both incises the 5' and 3' sides of the lesion. The N-terminal half is responsible for the 3' incision and the C-terminal half is responsible for the 5' incision.</text>
</comment>
<reference evidence="11 12" key="1">
    <citation type="submission" date="2024-03" db="EMBL/GenBank/DDBJ databases">
        <title>Human intestinal bacterial collection.</title>
        <authorList>
            <person name="Pauvert C."/>
            <person name="Hitch T.C.A."/>
            <person name="Clavel T."/>
        </authorList>
    </citation>
    <scope>NUCLEOTIDE SEQUENCE [LARGE SCALE GENOMIC DNA]</scope>
    <source>
        <strain evidence="11 12">CLA-JM-H44</strain>
    </source>
</reference>
<evidence type="ECO:0000256" key="3">
    <source>
        <dbReference type="ARBA" id="ARBA00022769"/>
    </source>
</evidence>
<keyword evidence="12" id="KW-1185">Reference proteome</keyword>
<evidence type="ECO:0000256" key="7">
    <source>
        <dbReference type="HAMAP-Rule" id="MF_00203"/>
    </source>
</evidence>
<dbReference type="PROSITE" id="PS50164">
    <property type="entry name" value="GIY_YIG"/>
    <property type="match status" value="1"/>
</dbReference>
<dbReference type="InterPro" id="IPR001162">
    <property type="entry name" value="UvrC_RNase_H_dom"/>
</dbReference>
<dbReference type="InterPro" id="IPR047296">
    <property type="entry name" value="GIY-YIG_UvrC_Cho"/>
</dbReference>
<dbReference type="InterPro" id="IPR050066">
    <property type="entry name" value="UvrABC_protein_C"/>
</dbReference>
<comment type="caution">
    <text evidence="11">The sequence shown here is derived from an EMBL/GenBank/DDBJ whole genome shotgun (WGS) entry which is preliminary data.</text>
</comment>
<evidence type="ECO:0000259" key="10">
    <source>
        <dbReference type="PROSITE" id="PS50165"/>
    </source>
</evidence>
<dbReference type="NCBIfam" id="TIGR00194">
    <property type="entry name" value="uvrC"/>
    <property type="match status" value="1"/>
</dbReference>
<evidence type="ECO:0000256" key="5">
    <source>
        <dbReference type="ARBA" id="ARBA00023204"/>
    </source>
</evidence>
<evidence type="ECO:0000256" key="1">
    <source>
        <dbReference type="ARBA" id="ARBA00022490"/>
    </source>
</evidence>
<dbReference type="SUPFAM" id="SSF82771">
    <property type="entry name" value="GIY-YIG endonuclease"/>
    <property type="match status" value="1"/>
</dbReference>
<dbReference type="PROSITE" id="PS50165">
    <property type="entry name" value="UVRC"/>
    <property type="match status" value="1"/>
</dbReference>
<evidence type="ECO:0000313" key="12">
    <source>
        <dbReference type="Proteomes" id="UP001489509"/>
    </source>
</evidence>
<keyword evidence="1 7" id="KW-0963">Cytoplasm</keyword>
<dbReference type="InterPro" id="IPR004791">
    <property type="entry name" value="UvrC"/>
</dbReference>
<dbReference type="Pfam" id="PF14520">
    <property type="entry name" value="HHH_5"/>
    <property type="match status" value="1"/>
</dbReference>
<comment type="subcellular location">
    <subcellularLocation>
        <location evidence="7">Cytoplasm</location>
    </subcellularLocation>
</comment>
<dbReference type="Gene3D" id="3.40.1440.10">
    <property type="entry name" value="GIY-YIG endonuclease"/>
    <property type="match status" value="1"/>
</dbReference>
<keyword evidence="3 7" id="KW-0228">DNA excision</keyword>
<dbReference type="Pfam" id="PF22920">
    <property type="entry name" value="UvrC_RNaseH"/>
    <property type="match status" value="1"/>
</dbReference>
<dbReference type="SMART" id="SM00278">
    <property type="entry name" value="HhH1"/>
    <property type="match status" value="2"/>
</dbReference>
<dbReference type="Proteomes" id="UP001489509">
    <property type="component" value="Unassembled WGS sequence"/>
</dbReference>
<organism evidence="11 12">
    <name type="scientific">Solibaculum intestinale</name>
    <dbReference type="NCBI Taxonomy" id="3133165"/>
    <lineage>
        <taxon>Bacteria</taxon>
        <taxon>Bacillati</taxon>
        <taxon>Bacillota</taxon>
        <taxon>Clostridia</taxon>
        <taxon>Eubacteriales</taxon>
        <taxon>Oscillospiraceae</taxon>
        <taxon>Solibaculum</taxon>
    </lineage>
</organism>
<evidence type="ECO:0000259" key="9">
    <source>
        <dbReference type="PROSITE" id="PS50164"/>
    </source>
</evidence>
<dbReference type="EMBL" id="JBBMFD010000006">
    <property type="protein sequence ID" value="MEQ2440278.1"/>
    <property type="molecule type" value="Genomic_DNA"/>
</dbReference>
<keyword evidence="4 7" id="KW-0267">Excision nuclease</keyword>
<evidence type="ECO:0000259" key="8">
    <source>
        <dbReference type="PROSITE" id="PS50151"/>
    </source>
</evidence>
<dbReference type="PROSITE" id="PS50151">
    <property type="entry name" value="UVR"/>
    <property type="match status" value="1"/>
</dbReference>
<dbReference type="PANTHER" id="PTHR30562">
    <property type="entry name" value="UVRC/OXIDOREDUCTASE"/>
    <property type="match status" value="1"/>
</dbReference>
<keyword evidence="5 7" id="KW-0234">DNA repair</keyword>
<evidence type="ECO:0000256" key="2">
    <source>
        <dbReference type="ARBA" id="ARBA00022763"/>
    </source>
</evidence>
<dbReference type="Pfam" id="PF08459">
    <property type="entry name" value="UvrC_RNaseH_dom"/>
    <property type="match status" value="1"/>
</dbReference>